<accession>A0A2I0TIM4</accession>
<feature type="compositionally biased region" description="Basic and acidic residues" evidence="1">
    <location>
        <begin position="67"/>
        <end position="81"/>
    </location>
</feature>
<sequence length="81" mass="8750">MAPETCITKSSCKLSSDLMASHTVSQQCQEYSSKAGRDKVASTILVMDFETDTSWDGSLEISGPTSIEDRTDFDKGSHGLV</sequence>
<keyword evidence="3" id="KW-1185">Reference proteome</keyword>
<evidence type="ECO:0000313" key="3">
    <source>
        <dbReference type="Proteomes" id="UP000233556"/>
    </source>
</evidence>
<name>A0A2I0TIM4_LIMLA</name>
<dbReference type="Proteomes" id="UP000233556">
    <property type="component" value="Unassembled WGS sequence"/>
</dbReference>
<organism evidence="2 3">
    <name type="scientific">Limosa lapponica baueri</name>
    <dbReference type="NCBI Taxonomy" id="1758121"/>
    <lineage>
        <taxon>Eukaryota</taxon>
        <taxon>Metazoa</taxon>
        <taxon>Chordata</taxon>
        <taxon>Craniata</taxon>
        <taxon>Vertebrata</taxon>
        <taxon>Euteleostomi</taxon>
        <taxon>Archelosauria</taxon>
        <taxon>Archosauria</taxon>
        <taxon>Dinosauria</taxon>
        <taxon>Saurischia</taxon>
        <taxon>Theropoda</taxon>
        <taxon>Coelurosauria</taxon>
        <taxon>Aves</taxon>
        <taxon>Neognathae</taxon>
        <taxon>Neoaves</taxon>
        <taxon>Charadriiformes</taxon>
        <taxon>Scolopacidae</taxon>
        <taxon>Limosa</taxon>
    </lineage>
</organism>
<reference evidence="3" key="1">
    <citation type="submission" date="2017-11" db="EMBL/GenBank/DDBJ databases">
        <authorList>
            <person name="Lima N.C."/>
            <person name="Parody-Merino A.M."/>
            <person name="Battley P.F."/>
            <person name="Fidler A.E."/>
            <person name="Prosdocimi F."/>
        </authorList>
    </citation>
    <scope>NUCLEOTIDE SEQUENCE [LARGE SCALE GENOMIC DNA]</scope>
</reference>
<reference evidence="3" key="2">
    <citation type="submission" date="2017-12" db="EMBL/GenBank/DDBJ databases">
        <title>Genome sequence of the Bar-tailed Godwit (Limosa lapponica baueri).</title>
        <authorList>
            <person name="Lima N.C.B."/>
            <person name="Parody-Merino A.M."/>
            <person name="Battley P.F."/>
            <person name="Fidler A.E."/>
            <person name="Prosdocimi F."/>
        </authorList>
    </citation>
    <scope>NUCLEOTIDE SEQUENCE [LARGE SCALE GENOMIC DNA]</scope>
</reference>
<gene>
    <name evidence="2" type="ORF">llap_16084</name>
</gene>
<proteinExistence type="predicted"/>
<evidence type="ECO:0000313" key="2">
    <source>
        <dbReference type="EMBL" id="PKU33612.1"/>
    </source>
</evidence>
<evidence type="ECO:0000256" key="1">
    <source>
        <dbReference type="SAM" id="MobiDB-lite"/>
    </source>
</evidence>
<protein>
    <submittedName>
        <fullName evidence="2">Uncharacterized protein</fullName>
    </submittedName>
</protein>
<dbReference type="AlphaFoldDB" id="A0A2I0TIM4"/>
<dbReference type="EMBL" id="KZ509905">
    <property type="protein sequence ID" value="PKU33612.1"/>
    <property type="molecule type" value="Genomic_DNA"/>
</dbReference>
<feature type="region of interest" description="Disordered" evidence="1">
    <location>
        <begin position="57"/>
        <end position="81"/>
    </location>
</feature>